<proteinExistence type="predicted"/>
<organism evidence="1">
    <name type="scientific">uncultured Desulfobacteraceae bacterium</name>
    <dbReference type="NCBI Taxonomy" id="218296"/>
    <lineage>
        <taxon>Bacteria</taxon>
        <taxon>Pseudomonadati</taxon>
        <taxon>Thermodesulfobacteriota</taxon>
        <taxon>Desulfobacteria</taxon>
        <taxon>Desulfobacterales</taxon>
        <taxon>Desulfobacteraceae</taxon>
        <taxon>environmental samples</taxon>
    </lineage>
</organism>
<name>A0A484HK56_9BACT</name>
<accession>A0A484HK56</accession>
<reference evidence="1" key="1">
    <citation type="submission" date="2019-01" db="EMBL/GenBank/DDBJ databases">
        <authorList>
            <consortium name="Genoscope - CEA"/>
            <person name="William W."/>
        </authorList>
    </citation>
    <scope>NUCLEOTIDE SEQUENCE</scope>
    <source>
        <strain evidence="1">CR-1</strain>
    </source>
</reference>
<protein>
    <submittedName>
        <fullName evidence="1">Uncharacterized protein</fullName>
    </submittedName>
</protein>
<dbReference type="AlphaFoldDB" id="A0A484HK56"/>
<evidence type="ECO:0000313" key="1">
    <source>
        <dbReference type="EMBL" id="VEN73954.1"/>
    </source>
</evidence>
<dbReference type="EMBL" id="CAACVI010000013">
    <property type="protein sequence ID" value="VEN73954.1"/>
    <property type="molecule type" value="Genomic_DNA"/>
</dbReference>
<gene>
    <name evidence="1" type="ORF">EPICR_200003</name>
</gene>
<sequence>MDANAIGRKIVANKNGFEIREEQEPYDTVLGAEKAFLSSKNMHFWNFYP</sequence>